<dbReference type="EMBL" id="MFHI01000001">
    <property type="protein sequence ID" value="OGF79473.1"/>
    <property type="molecule type" value="Genomic_DNA"/>
</dbReference>
<dbReference type="Proteomes" id="UP000178425">
    <property type="component" value="Unassembled WGS sequence"/>
</dbReference>
<dbReference type="AlphaFoldDB" id="A0A1F5WV36"/>
<reference evidence="1 2" key="1">
    <citation type="journal article" date="2016" name="Nat. Commun.">
        <title>Thousands of microbial genomes shed light on interconnected biogeochemical processes in an aquifer system.</title>
        <authorList>
            <person name="Anantharaman K."/>
            <person name="Brown C.T."/>
            <person name="Hug L.A."/>
            <person name="Sharon I."/>
            <person name="Castelle C.J."/>
            <person name="Probst A.J."/>
            <person name="Thomas B.C."/>
            <person name="Singh A."/>
            <person name="Wilkins M.J."/>
            <person name="Karaoz U."/>
            <person name="Brodie E.L."/>
            <person name="Williams K.H."/>
            <person name="Hubbard S.S."/>
            <person name="Banfield J.F."/>
        </authorList>
    </citation>
    <scope>NUCLEOTIDE SEQUENCE [LARGE SCALE GENOMIC DNA]</scope>
</reference>
<comment type="caution">
    <text evidence="1">The sequence shown here is derived from an EMBL/GenBank/DDBJ whole genome shotgun (WGS) entry which is preliminary data.</text>
</comment>
<name>A0A1F5WV36_9BACT</name>
<sequence>MKKLFYIVVFSILMFDPFIVKSAENDLTFINSQEQFNAALQNENIKGIAIRAEFYYSVESVVRVKLDEFVKKTLTNNQLHPVFIYGLTIKKETLNVWFGDVVFECNGLIMAGVFPSVVILGNLLQATVPICGGIDEQSFRNWLADTWYSEKKYIESQGIATPK</sequence>
<gene>
    <name evidence="1" type="ORF">A2W54_02305</name>
</gene>
<accession>A0A1F5WV36</accession>
<proteinExistence type="predicted"/>
<organism evidence="1 2">
    <name type="scientific">Candidatus Giovannonibacteria bacterium RIFCSPHIGHO2_02_43_13</name>
    <dbReference type="NCBI Taxonomy" id="1798330"/>
    <lineage>
        <taxon>Bacteria</taxon>
        <taxon>Candidatus Giovannoniibacteriota</taxon>
    </lineage>
</organism>
<protein>
    <submittedName>
        <fullName evidence="1">Uncharacterized protein</fullName>
    </submittedName>
</protein>
<evidence type="ECO:0000313" key="2">
    <source>
        <dbReference type="Proteomes" id="UP000178425"/>
    </source>
</evidence>
<evidence type="ECO:0000313" key="1">
    <source>
        <dbReference type="EMBL" id="OGF79473.1"/>
    </source>
</evidence>